<feature type="domain" description="Major facilitator superfamily (MFS) profile" evidence="7">
    <location>
        <begin position="15"/>
        <end position="407"/>
    </location>
</feature>
<name>A0A3N4EC83_9GAMM</name>
<keyword evidence="5 6" id="KW-0472">Membrane</keyword>
<dbReference type="KEGG" id="spsr:EGC80_18560"/>
<dbReference type="EMBL" id="RKKB01000001">
    <property type="protein sequence ID" value="RPA34517.1"/>
    <property type="molecule type" value="Genomic_DNA"/>
</dbReference>
<evidence type="ECO:0000256" key="1">
    <source>
        <dbReference type="ARBA" id="ARBA00004651"/>
    </source>
</evidence>
<reference evidence="8 10" key="1">
    <citation type="submission" date="2018-11" db="EMBL/GenBank/DDBJ databases">
        <title>Shewanella sp. M2.</title>
        <authorList>
            <person name="Hwang Y.J."/>
            <person name="Hwang C.Y."/>
        </authorList>
    </citation>
    <scope>NUCLEOTIDE SEQUENCE [LARGE SCALE GENOMIC DNA]</scope>
    <source>
        <strain evidence="8 10">M2</strain>
    </source>
</reference>
<feature type="transmembrane region" description="Helical" evidence="6">
    <location>
        <begin position="262"/>
        <end position="282"/>
    </location>
</feature>
<feature type="transmembrane region" description="Helical" evidence="6">
    <location>
        <begin position="352"/>
        <end position="373"/>
    </location>
</feature>
<keyword evidence="10" id="KW-1185">Reference proteome</keyword>
<feature type="transmembrane region" description="Helical" evidence="6">
    <location>
        <begin position="172"/>
        <end position="191"/>
    </location>
</feature>
<evidence type="ECO:0000313" key="11">
    <source>
        <dbReference type="Proteomes" id="UP000278855"/>
    </source>
</evidence>
<dbReference type="Proteomes" id="UP000273778">
    <property type="component" value="Chromosome"/>
</dbReference>
<feature type="transmembrane region" description="Helical" evidence="6">
    <location>
        <begin position="82"/>
        <end position="100"/>
    </location>
</feature>
<evidence type="ECO:0000256" key="4">
    <source>
        <dbReference type="ARBA" id="ARBA00022989"/>
    </source>
</evidence>
<feature type="transmembrane region" description="Helical" evidence="6">
    <location>
        <begin position="106"/>
        <end position="129"/>
    </location>
</feature>
<dbReference type="InterPro" id="IPR050189">
    <property type="entry name" value="MFS_Efflux_Transporters"/>
</dbReference>
<feature type="transmembrane region" description="Helical" evidence="6">
    <location>
        <begin position="49"/>
        <end position="70"/>
    </location>
</feature>
<evidence type="ECO:0000256" key="2">
    <source>
        <dbReference type="ARBA" id="ARBA00022475"/>
    </source>
</evidence>
<protein>
    <submittedName>
        <fullName evidence="9">MFS transporter</fullName>
    </submittedName>
</protein>
<evidence type="ECO:0000313" key="9">
    <source>
        <dbReference type="EMBL" id="RPA34517.1"/>
    </source>
</evidence>
<evidence type="ECO:0000256" key="3">
    <source>
        <dbReference type="ARBA" id="ARBA00022692"/>
    </source>
</evidence>
<evidence type="ECO:0000259" key="7">
    <source>
        <dbReference type="PROSITE" id="PS50850"/>
    </source>
</evidence>
<feature type="transmembrane region" description="Helical" evidence="6">
    <location>
        <begin position="294"/>
        <end position="312"/>
    </location>
</feature>
<organism evidence="9 11">
    <name type="scientific">Shewanella psychromarinicola</name>
    <dbReference type="NCBI Taxonomy" id="2487742"/>
    <lineage>
        <taxon>Bacteria</taxon>
        <taxon>Pseudomonadati</taxon>
        <taxon>Pseudomonadota</taxon>
        <taxon>Gammaproteobacteria</taxon>
        <taxon>Alteromonadales</taxon>
        <taxon>Shewanellaceae</taxon>
        <taxon>Shewanella</taxon>
    </lineage>
</organism>
<dbReference type="OrthoDB" id="1404228at2"/>
<dbReference type="Gene3D" id="1.20.1250.20">
    <property type="entry name" value="MFS general substrate transporter like domains"/>
    <property type="match status" value="1"/>
</dbReference>
<keyword evidence="3 6" id="KW-0812">Transmembrane</keyword>
<sequence length="411" mass="45953">MIREYLRFISHSWPILIFGVMTVFMGNFGQSFFISWFGDSFKESLGLSATSYGTAYSMATLASGLLIMWIGGSIDKVSLEKFILFCTIGLSLAALTLWQTNNLTTLVVGLFLLRFFGQGLFPHTAITTMMKRFSLNRGKGVSVATTGVPLGEIILPSIAVFFIAQFGWQQSWLIIAVSVPLLYLPLALFLIKRARNQKYAEHDPTLDCEPSKPLKEDGSRRTLLADYRFWLVLPTVLAAPFIVTGIFIHQGFFLPQMGWTPMLFANCFVFYGIAHWLSSMYTGALVDRFSGRQLLKYYPIPMLMALLLASQLTGNWVAYALLILLGIAMGSGSPIINALWAEVYGTKYLGRIRALMVSLGVISTSISPILFGYLIDNGITGSQLFFWLAVYILLAMFFAFFSYSHEKKLKI</sequence>
<accession>A0A3N4EC83</accession>
<reference evidence="9" key="3">
    <citation type="submission" date="2018-11" db="EMBL/GenBank/DDBJ databases">
        <authorList>
            <person name="Hwang Y.J."/>
            <person name="Hwang C.Y."/>
        </authorList>
    </citation>
    <scope>NUCLEOTIDE SEQUENCE</scope>
    <source>
        <strain evidence="9">R106</strain>
    </source>
</reference>
<dbReference type="AlphaFoldDB" id="A0A3N4EC83"/>
<dbReference type="GO" id="GO:0005886">
    <property type="term" value="C:plasma membrane"/>
    <property type="evidence" value="ECO:0007669"/>
    <property type="project" value="UniProtKB-SubCell"/>
</dbReference>
<evidence type="ECO:0000256" key="6">
    <source>
        <dbReference type="SAM" id="Phobius"/>
    </source>
</evidence>
<dbReference type="Proteomes" id="UP000278855">
    <property type="component" value="Unassembled WGS sequence"/>
</dbReference>
<dbReference type="PROSITE" id="PS50850">
    <property type="entry name" value="MFS"/>
    <property type="match status" value="1"/>
</dbReference>
<keyword evidence="2" id="KW-1003">Cell membrane</keyword>
<evidence type="ECO:0000313" key="10">
    <source>
        <dbReference type="Proteomes" id="UP000273778"/>
    </source>
</evidence>
<gene>
    <name evidence="9" type="ORF">EGC77_02210</name>
    <name evidence="8" type="ORF">EGC80_18560</name>
</gene>
<keyword evidence="4 6" id="KW-1133">Transmembrane helix</keyword>
<dbReference type="Pfam" id="PF07690">
    <property type="entry name" value="MFS_1"/>
    <property type="match status" value="1"/>
</dbReference>
<feature type="transmembrane region" description="Helical" evidence="6">
    <location>
        <begin position="12"/>
        <end position="37"/>
    </location>
</feature>
<dbReference type="SUPFAM" id="SSF103473">
    <property type="entry name" value="MFS general substrate transporter"/>
    <property type="match status" value="1"/>
</dbReference>
<dbReference type="RefSeq" id="WP_124011715.1">
    <property type="nucleotide sequence ID" value="NZ_CP034073.1"/>
</dbReference>
<feature type="transmembrane region" description="Helical" evidence="6">
    <location>
        <begin position="141"/>
        <end position="166"/>
    </location>
</feature>
<dbReference type="PANTHER" id="PTHR43124">
    <property type="entry name" value="PURINE EFFLUX PUMP PBUE"/>
    <property type="match status" value="1"/>
</dbReference>
<dbReference type="PANTHER" id="PTHR43124:SF3">
    <property type="entry name" value="CHLORAMPHENICOL EFFLUX PUMP RV0191"/>
    <property type="match status" value="1"/>
</dbReference>
<evidence type="ECO:0000256" key="5">
    <source>
        <dbReference type="ARBA" id="ARBA00023136"/>
    </source>
</evidence>
<dbReference type="InterPro" id="IPR036259">
    <property type="entry name" value="MFS_trans_sf"/>
</dbReference>
<reference evidence="11" key="2">
    <citation type="submission" date="2018-11" db="EMBL/GenBank/DDBJ databases">
        <title>Shewanella sp. R106.</title>
        <authorList>
            <person name="Hwang Y.J."/>
            <person name="Hwang C.Y."/>
        </authorList>
    </citation>
    <scope>NUCLEOTIDE SEQUENCE [LARGE SCALE GENOMIC DNA]</scope>
    <source>
        <strain evidence="11">R106</strain>
    </source>
</reference>
<dbReference type="EMBL" id="CP034073">
    <property type="protein sequence ID" value="AZG36666.1"/>
    <property type="molecule type" value="Genomic_DNA"/>
</dbReference>
<feature type="transmembrane region" description="Helical" evidence="6">
    <location>
        <begin position="229"/>
        <end position="250"/>
    </location>
</feature>
<dbReference type="GO" id="GO:0022857">
    <property type="term" value="F:transmembrane transporter activity"/>
    <property type="evidence" value="ECO:0007669"/>
    <property type="project" value="InterPro"/>
</dbReference>
<proteinExistence type="predicted"/>
<dbReference type="InterPro" id="IPR020846">
    <property type="entry name" value="MFS_dom"/>
</dbReference>
<feature type="transmembrane region" description="Helical" evidence="6">
    <location>
        <begin position="385"/>
        <end position="403"/>
    </location>
</feature>
<evidence type="ECO:0000313" key="8">
    <source>
        <dbReference type="EMBL" id="AZG36666.1"/>
    </source>
</evidence>
<comment type="subcellular location">
    <subcellularLocation>
        <location evidence="1">Cell membrane</location>
        <topology evidence="1">Multi-pass membrane protein</topology>
    </subcellularLocation>
</comment>
<dbReference type="InterPro" id="IPR011701">
    <property type="entry name" value="MFS"/>
</dbReference>
<feature type="transmembrane region" description="Helical" evidence="6">
    <location>
        <begin position="318"/>
        <end position="340"/>
    </location>
</feature>